<dbReference type="Pfam" id="PF09588">
    <property type="entry name" value="YqaJ"/>
    <property type="match status" value="1"/>
</dbReference>
<dbReference type="Gene3D" id="3.90.320.10">
    <property type="match status" value="1"/>
</dbReference>
<dbReference type="PANTHER" id="PTHR46609">
    <property type="entry name" value="EXONUCLEASE, PHAGE-TYPE/RECB, C-TERMINAL DOMAIN-CONTAINING PROTEIN"/>
    <property type="match status" value="1"/>
</dbReference>
<proteinExistence type="predicted"/>
<reference evidence="3" key="1">
    <citation type="submission" date="2025-08" db="UniProtKB">
        <authorList>
            <consortium name="RefSeq"/>
        </authorList>
    </citation>
    <scope>IDENTIFICATION</scope>
</reference>
<dbReference type="CDD" id="cd22343">
    <property type="entry name" value="PDDEXK_lambda_exonuclease-like"/>
    <property type="match status" value="1"/>
</dbReference>
<evidence type="ECO:0000313" key="2">
    <source>
        <dbReference type="Proteomes" id="UP001652625"/>
    </source>
</evidence>
<dbReference type="InterPro" id="IPR019080">
    <property type="entry name" value="YqaJ_viral_recombinase"/>
</dbReference>
<dbReference type="InterPro" id="IPR011335">
    <property type="entry name" value="Restrct_endonuc-II-like"/>
</dbReference>
<dbReference type="SUPFAM" id="SSF52980">
    <property type="entry name" value="Restriction endonuclease-like"/>
    <property type="match status" value="1"/>
</dbReference>
<name>A0ABM4DCH4_HYDVU</name>
<dbReference type="PANTHER" id="PTHR46609:SF8">
    <property type="entry name" value="YQAJ VIRAL RECOMBINASE DOMAIN-CONTAINING PROTEIN"/>
    <property type="match status" value="1"/>
</dbReference>
<sequence length="202" mass="23768">MLIKYILNFDSLIPVFTQKYNLSDSKLFEKAIQHGKEFEPIARDIYKDIMKHKLNHSIKCRETRIVIQPKLPWLAASPDGMLNNGELNNKFGLIEIKCPWSKRNYTPKELVLDDSFYVKIKNDKPVLRKKHENGYYTQIQMALGISQVTFCDFIVYTFKGCIIIRIPFDITYFKDVVNKLNLFYIKNLLPAIIELEINEIEQ</sequence>
<accession>A0ABM4DCH4</accession>
<dbReference type="Proteomes" id="UP001652625">
    <property type="component" value="Chromosome 13"/>
</dbReference>
<dbReference type="InterPro" id="IPR051703">
    <property type="entry name" value="NF-kappa-B_Signaling_Reg"/>
</dbReference>
<dbReference type="InterPro" id="IPR011604">
    <property type="entry name" value="PDDEXK-like_dom_sf"/>
</dbReference>
<gene>
    <name evidence="3" type="primary">LOC136089921</name>
</gene>
<organism evidence="2 3">
    <name type="scientific">Hydra vulgaris</name>
    <name type="common">Hydra</name>
    <name type="synonym">Hydra attenuata</name>
    <dbReference type="NCBI Taxonomy" id="6087"/>
    <lineage>
        <taxon>Eukaryota</taxon>
        <taxon>Metazoa</taxon>
        <taxon>Cnidaria</taxon>
        <taxon>Hydrozoa</taxon>
        <taxon>Hydroidolina</taxon>
        <taxon>Anthoathecata</taxon>
        <taxon>Aplanulata</taxon>
        <taxon>Hydridae</taxon>
        <taxon>Hydra</taxon>
    </lineage>
</organism>
<feature type="domain" description="YqaJ viral recombinase" evidence="1">
    <location>
        <begin position="24"/>
        <end position="146"/>
    </location>
</feature>
<dbReference type="RefSeq" id="XP_065672092.1">
    <property type="nucleotide sequence ID" value="XM_065816020.1"/>
</dbReference>
<keyword evidence="2" id="KW-1185">Reference proteome</keyword>
<evidence type="ECO:0000313" key="3">
    <source>
        <dbReference type="RefSeq" id="XP_065672092.1"/>
    </source>
</evidence>
<dbReference type="GeneID" id="136089921"/>
<protein>
    <submittedName>
        <fullName evidence="3">Uncharacterized protein LOC136089921</fullName>
    </submittedName>
</protein>
<evidence type="ECO:0000259" key="1">
    <source>
        <dbReference type="Pfam" id="PF09588"/>
    </source>
</evidence>